<evidence type="ECO:0000256" key="2">
    <source>
        <dbReference type="ARBA" id="ARBA00023239"/>
    </source>
</evidence>
<dbReference type="GeneID" id="19243136"/>
<dbReference type="GO" id="GO:0016831">
    <property type="term" value="F:carboxy-lyase activity"/>
    <property type="evidence" value="ECO:0007669"/>
    <property type="project" value="UniProtKB-KW"/>
</dbReference>
<dbReference type="InterPro" id="IPR032465">
    <property type="entry name" value="ACMSD"/>
</dbReference>
<dbReference type="eggNOG" id="KOG4245">
    <property type="taxonomic scope" value="Eukaryota"/>
</dbReference>
<evidence type="ECO:0000313" key="5">
    <source>
        <dbReference type="EMBL" id="ERF73344.1"/>
    </source>
</evidence>
<name>U1HVF8_ENDPU</name>
<accession>U1HVF8</accession>
<dbReference type="SUPFAM" id="SSF51556">
    <property type="entry name" value="Metallo-dependent hydrolases"/>
    <property type="match status" value="1"/>
</dbReference>
<keyword evidence="1 3" id="KW-0210">Decarboxylase</keyword>
<sequence length="377" mass="41138">MISNKHVVVDIHTHIYPPSYIELLASRDQVPYIHKPTAGDPRLIILPSDDDQSKPVQNRGRPIDASYSSWEIKRTFMTLHGINVSVVSLANPWLDFLPSSESPKWAKTVNDDLEKACLEFNKEASSSICKLFAFGTLPLSASADDNRAEIIRLKTLRHLRGVIMGTTGLGLGLDDPALNPIWQALQDTETMVFLHPHYGLPETAFGGPEVVAKSGHVLPLALGFPLETTIAVSRMFLAGVFDRFPNLKMLLAHSGGTLPFLAGRLQSCVEHEREFIANGGCKQGPKRDIWEILKTNIYLDAVIYGEPGLKAAVDAGSVERVIFGTDHPFFPPLGAESDAWPSVGTNYAAIPGAFEKNEDIVEGILGGNAIKILGLEI</sequence>
<dbReference type="Proteomes" id="UP000019373">
    <property type="component" value="Unassembled WGS sequence"/>
</dbReference>
<dbReference type="HOGENOM" id="CLU_039329_4_0_1"/>
<dbReference type="GO" id="GO:0019748">
    <property type="term" value="P:secondary metabolic process"/>
    <property type="evidence" value="ECO:0007669"/>
    <property type="project" value="TreeGrafter"/>
</dbReference>
<dbReference type="PANTHER" id="PTHR21240">
    <property type="entry name" value="2-AMINO-3-CARBOXYLMUCONATE-6-SEMIALDEHYDE DECARBOXYLASE"/>
    <property type="match status" value="1"/>
</dbReference>
<protein>
    <recommendedName>
        <fullName evidence="4">Amidohydrolase-related domain-containing protein</fullName>
    </recommendedName>
</protein>
<dbReference type="Pfam" id="PF04909">
    <property type="entry name" value="Amidohydro_2"/>
    <property type="match status" value="1"/>
</dbReference>
<comment type="similarity">
    <text evidence="3">Belongs to the metallo-dependent hydrolases superfamily.</text>
</comment>
<dbReference type="OrthoDB" id="191270at2759"/>
<evidence type="ECO:0000259" key="4">
    <source>
        <dbReference type="Pfam" id="PF04909"/>
    </source>
</evidence>
<organism evidence="5 6">
    <name type="scientific">Endocarpon pusillum (strain Z07020 / HMAS-L-300199)</name>
    <name type="common">Lichen-forming fungus</name>
    <dbReference type="NCBI Taxonomy" id="1263415"/>
    <lineage>
        <taxon>Eukaryota</taxon>
        <taxon>Fungi</taxon>
        <taxon>Dikarya</taxon>
        <taxon>Ascomycota</taxon>
        <taxon>Pezizomycotina</taxon>
        <taxon>Eurotiomycetes</taxon>
        <taxon>Chaetothyriomycetidae</taxon>
        <taxon>Verrucariales</taxon>
        <taxon>Verrucariaceae</taxon>
        <taxon>Endocarpon</taxon>
    </lineage>
</organism>
<dbReference type="FunFam" id="3.20.20.140:FF:000055">
    <property type="entry name" value="Uracil-5-carboxylate decarboxylase"/>
    <property type="match status" value="1"/>
</dbReference>
<dbReference type="RefSeq" id="XP_007801003.1">
    <property type="nucleotide sequence ID" value="XM_007802812.1"/>
</dbReference>
<dbReference type="GO" id="GO:0016787">
    <property type="term" value="F:hydrolase activity"/>
    <property type="evidence" value="ECO:0007669"/>
    <property type="project" value="InterPro"/>
</dbReference>
<dbReference type="PANTHER" id="PTHR21240:SF28">
    <property type="entry name" value="ISO-OROTATE DECARBOXYLASE (EUROFUNG)"/>
    <property type="match status" value="1"/>
</dbReference>
<evidence type="ECO:0000256" key="3">
    <source>
        <dbReference type="RuleBase" id="RU366045"/>
    </source>
</evidence>
<evidence type="ECO:0000256" key="1">
    <source>
        <dbReference type="ARBA" id="ARBA00022793"/>
    </source>
</evidence>
<keyword evidence="6" id="KW-1185">Reference proteome</keyword>
<dbReference type="GO" id="GO:0005829">
    <property type="term" value="C:cytosol"/>
    <property type="evidence" value="ECO:0007669"/>
    <property type="project" value="TreeGrafter"/>
</dbReference>
<keyword evidence="2 3" id="KW-0456">Lyase</keyword>
<dbReference type="Gene3D" id="3.20.20.140">
    <property type="entry name" value="Metal-dependent hydrolases"/>
    <property type="match status" value="1"/>
</dbReference>
<dbReference type="InterPro" id="IPR006680">
    <property type="entry name" value="Amidohydro-rel"/>
</dbReference>
<dbReference type="AlphaFoldDB" id="U1HVF8"/>
<dbReference type="OMA" id="RIESCIM"/>
<dbReference type="EMBL" id="KE720957">
    <property type="protein sequence ID" value="ERF73344.1"/>
    <property type="molecule type" value="Genomic_DNA"/>
</dbReference>
<gene>
    <name evidence="5" type="ORF">EPUS_08286</name>
</gene>
<dbReference type="InterPro" id="IPR032466">
    <property type="entry name" value="Metal_Hydrolase"/>
</dbReference>
<feature type="domain" description="Amidohydrolase-related" evidence="4">
    <location>
        <begin position="143"/>
        <end position="375"/>
    </location>
</feature>
<reference evidence="6" key="1">
    <citation type="journal article" date="2014" name="BMC Genomics">
        <title>Genome characteristics reveal the impact of lichenization on lichen-forming fungus Endocarpon pusillum Hedwig (Verrucariales, Ascomycota).</title>
        <authorList>
            <person name="Wang Y.-Y."/>
            <person name="Liu B."/>
            <person name="Zhang X.-Y."/>
            <person name="Zhou Q.-M."/>
            <person name="Zhang T."/>
            <person name="Li H."/>
            <person name="Yu Y.-F."/>
            <person name="Zhang X.-L."/>
            <person name="Hao X.-Y."/>
            <person name="Wang M."/>
            <person name="Wang L."/>
            <person name="Wei J.-C."/>
        </authorList>
    </citation>
    <scope>NUCLEOTIDE SEQUENCE [LARGE SCALE GENOMIC DNA]</scope>
    <source>
        <strain evidence="6">Z07020 / HMAS-L-300199</strain>
    </source>
</reference>
<proteinExistence type="inferred from homology"/>
<evidence type="ECO:0000313" key="6">
    <source>
        <dbReference type="Proteomes" id="UP000019373"/>
    </source>
</evidence>